<evidence type="ECO:0000256" key="1">
    <source>
        <dbReference type="SAM" id="SignalP"/>
    </source>
</evidence>
<accession>A0A4D6KIH3</accession>
<keyword evidence="3" id="KW-1185">Reference proteome</keyword>
<dbReference type="AlphaFoldDB" id="A0A4D6KIH3"/>
<feature type="chain" id="PRO_5020029556" evidence="1">
    <location>
        <begin position="30"/>
        <end position="90"/>
    </location>
</feature>
<evidence type="ECO:0000313" key="3">
    <source>
        <dbReference type="Proteomes" id="UP000501690"/>
    </source>
</evidence>
<proteinExistence type="predicted"/>
<feature type="signal peptide" evidence="1">
    <location>
        <begin position="1"/>
        <end position="29"/>
    </location>
</feature>
<reference evidence="2 3" key="1">
    <citation type="submission" date="2019-04" db="EMBL/GenBank/DDBJ databases">
        <title>An improved genome assembly and genetic linkage map for asparagus bean, Vigna unguiculata ssp. sesquipedialis.</title>
        <authorList>
            <person name="Xia Q."/>
            <person name="Zhang R."/>
            <person name="Dong Y."/>
        </authorList>
    </citation>
    <scope>NUCLEOTIDE SEQUENCE [LARGE SCALE GENOMIC DNA]</scope>
    <source>
        <tissue evidence="2">Leaf</tissue>
    </source>
</reference>
<gene>
    <name evidence="2" type="ORF">DEO72_LG1g1313</name>
</gene>
<keyword evidence="1" id="KW-0732">Signal</keyword>
<dbReference type="EMBL" id="CP039345">
    <property type="protein sequence ID" value="QCD77686.1"/>
    <property type="molecule type" value="Genomic_DNA"/>
</dbReference>
<dbReference type="Proteomes" id="UP000501690">
    <property type="component" value="Linkage Group LG1"/>
</dbReference>
<sequence length="90" mass="9529">MVSGVAIVTQSYMALIASVIVLFSTLSSCSCPSNAPVNDVVRGSVSENDNAVLTTAAEDGAWVQDQIQLNGLHVHNNIPRKGINPRTRAH</sequence>
<evidence type="ECO:0000313" key="2">
    <source>
        <dbReference type="EMBL" id="QCD77686.1"/>
    </source>
</evidence>
<name>A0A4D6KIH3_VIGUN</name>
<protein>
    <submittedName>
        <fullName evidence="2">Uncharacterized protein</fullName>
    </submittedName>
</protein>
<organism evidence="2 3">
    <name type="scientific">Vigna unguiculata</name>
    <name type="common">Cowpea</name>
    <dbReference type="NCBI Taxonomy" id="3917"/>
    <lineage>
        <taxon>Eukaryota</taxon>
        <taxon>Viridiplantae</taxon>
        <taxon>Streptophyta</taxon>
        <taxon>Embryophyta</taxon>
        <taxon>Tracheophyta</taxon>
        <taxon>Spermatophyta</taxon>
        <taxon>Magnoliopsida</taxon>
        <taxon>eudicotyledons</taxon>
        <taxon>Gunneridae</taxon>
        <taxon>Pentapetalae</taxon>
        <taxon>rosids</taxon>
        <taxon>fabids</taxon>
        <taxon>Fabales</taxon>
        <taxon>Fabaceae</taxon>
        <taxon>Papilionoideae</taxon>
        <taxon>50 kb inversion clade</taxon>
        <taxon>NPAAA clade</taxon>
        <taxon>indigoferoid/millettioid clade</taxon>
        <taxon>Phaseoleae</taxon>
        <taxon>Vigna</taxon>
    </lineage>
</organism>